<keyword evidence="2" id="KW-1185">Reference proteome</keyword>
<dbReference type="Proteomes" id="UP001205486">
    <property type="component" value="Unassembled WGS sequence"/>
</dbReference>
<protein>
    <submittedName>
        <fullName evidence="1">FlgJ-related protein</fullName>
    </submittedName>
</protein>
<comment type="caution">
    <text evidence="1">The sequence shown here is derived from an EMBL/GenBank/DDBJ whole genome shotgun (WGS) entry which is preliminary data.</text>
</comment>
<name>A0ACC6AJA4_NITWI</name>
<sequence>MTLTEVSWEGILGRYPGKTAEALVSTSAVVASAKGTSKMALVAVNHIRPNGIASATPRDSFRIST</sequence>
<evidence type="ECO:0000313" key="1">
    <source>
        <dbReference type="EMBL" id="MCP1999948.1"/>
    </source>
</evidence>
<evidence type="ECO:0000313" key="2">
    <source>
        <dbReference type="Proteomes" id="UP001205486"/>
    </source>
</evidence>
<accession>A0ACC6AJA4</accession>
<dbReference type="EMBL" id="JALJZS010000002">
    <property type="protein sequence ID" value="MCP1999948.1"/>
    <property type="molecule type" value="Genomic_DNA"/>
</dbReference>
<proteinExistence type="predicted"/>
<gene>
    <name evidence="1" type="ORF">J2S34_002396</name>
</gene>
<reference evidence="1" key="1">
    <citation type="submission" date="2022-03" db="EMBL/GenBank/DDBJ databases">
        <title>Interactions between chemoautotrophic and heterotrophic bacteria.</title>
        <authorList>
            <person name="Santoro A."/>
        </authorList>
    </citation>
    <scope>NUCLEOTIDE SEQUENCE</scope>
    <source>
        <strain evidence="1">Nb-106</strain>
    </source>
</reference>
<organism evidence="1 2">
    <name type="scientific">Nitrobacter winogradskyi</name>
    <name type="common">Nitrobacter agilis</name>
    <dbReference type="NCBI Taxonomy" id="913"/>
    <lineage>
        <taxon>Bacteria</taxon>
        <taxon>Pseudomonadati</taxon>
        <taxon>Pseudomonadota</taxon>
        <taxon>Alphaproteobacteria</taxon>
        <taxon>Hyphomicrobiales</taxon>
        <taxon>Nitrobacteraceae</taxon>
        <taxon>Nitrobacter</taxon>
    </lineage>
</organism>